<dbReference type="GO" id="GO:0018580">
    <property type="term" value="F:nitronate monooxygenase activity"/>
    <property type="evidence" value="ECO:0007669"/>
    <property type="project" value="InterPro"/>
</dbReference>
<evidence type="ECO:0000256" key="3">
    <source>
        <dbReference type="ARBA" id="ARBA00023002"/>
    </source>
</evidence>
<comment type="caution">
    <text evidence="4">The sequence shown here is derived from an EMBL/GenBank/DDBJ whole genome shotgun (WGS) entry which is preliminary data.</text>
</comment>
<dbReference type="InterPro" id="IPR013785">
    <property type="entry name" value="Aldolase_TIM"/>
</dbReference>
<organism evidence="4 5">
    <name type="scientific">Thiobacillus denitrificans</name>
    <dbReference type="NCBI Taxonomy" id="36861"/>
    <lineage>
        <taxon>Bacteria</taxon>
        <taxon>Pseudomonadati</taxon>
        <taxon>Pseudomonadota</taxon>
        <taxon>Betaproteobacteria</taxon>
        <taxon>Nitrosomonadales</taxon>
        <taxon>Thiobacillaceae</taxon>
        <taxon>Thiobacillus</taxon>
    </lineage>
</organism>
<keyword evidence="3" id="KW-0560">Oxidoreductase</keyword>
<keyword evidence="1" id="KW-0285">Flavoprotein</keyword>
<accession>A0A119CYE8</accession>
<dbReference type="InterPro" id="IPR004136">
    <property type="entry name" value="NMO"/>
</dbReference>
<keyword evidence="4" id="KW-0223">Dioxygenase</keyword>
<evidence type="ECO:0000256" key="1">
    <source>
        <dbReference type="ARBA" id="ARBA00022630"/>
    </source>
</evidence>
<dbReference type="STRING" id="1123392.GCA_000376425_01807"/>
<dbReference type="CDD" id="cd04730">
    <property type="entry name" value="NPD_like"/>
    <property type="match status" value="1"/>
</dbReference>
<dbReference type="Proteomes" id="UP000064243">
    <property type="component" value="Unassembled WGS sequence"/>
</dbReference>
<dbReference type="PATRIC" id="fig|36861.3.peg.1146"/>
<keyword evidence="5" id="KW-1185">Reference proteome</keyword>
<proteinExistence type="predicted"/>
<protein>
    <submittedName>
        <fullName evidence="4">2-nitropropane dioxygenase</fullName>
    </submittedName>
</protein>
<gene>
    <name evidence="4" type="ORF">ABW22_00560</name>
</gene>
<dbReference type="Pfam" id="PF03060">
    <property type="entry name" value="NMO"/>
    <property type="match status" value="1"/>
</dbReference>
<reference evidence="4 5" key="1">
    <citation type="journal article" date="2015" name="Appl. Environ. Microbiol.">
        <title>Aerobic and Anaerobic Thiosulfate Oxidation by a Cold-Adapted, Subglacial Chemoautotroph.</title>
        <authorList>
            <person name="Harrold Z.R."/>
            <person name="Skidmore M.L."/>
            <person name="Hamilton T.L."/>
            <person name="Desch L."/>
            <person name="Amada K."/>
            <person name="van Gelder W."/>
            <person name="Glover K."/>
            <person name="Roden E.E."/>
            <person name="Boyd E.S."/>
        </authorList>
    </citation>
    <scope>NUCLEOTIDE SEQUENCE [LARGE SCALE GENOMIC DNA]</scope>
    <source>
        <strain evidence="4 5">RG</strain>
    </source>
</reference>
<evidence type="ECO:0000256" key="2">
    <source>
        <dbReference type="ARBA" id="ARBA00022643"/>
    </source>
</evidence>
<dbReference type="AlphaFoldDB" id="A0A119CYE8"/>
<keyword evidence="2" id="KW-0288">FMN</keyword>
<dbReference type="EMBL" id="LDUG01000002">
    <property type="protein sequence ID" value="KVW99689.1"/>
    <property type="molecule type" value="Genomic_DNA"/>
</dbReference>
<dbReference type="PANTHER" id="PTHR32332:SF18">
    <property type="entry name" value="2-NITROPROPANE DIOXYGENASE"/>
    <property type="match status" value="1"/>
</dbReference>
<evidence type="ECO:0000313" key="5">
    <source>
        <dbReference type="Proteomes" id="UP000064243"/>
    </source>
</evidence>
<sequence length="395" mass="41614">MTAPPSFAIRGRPLLPIVQGGMGVGVSAHRLAGAVARAGAMGTIASIDLRHHHADLTAQAKHCRDQDELNRLNLVALDREIRAALEIAEGHGLVAVNVMKAVATYPDLVRQTCASGAQAIVMGAGLPLDLPELTEGYPDVALIPILSDARGVAIVLKKWARLKKDGSGGRLPDAIVIEHPLYAGGHLGAPNPAELANTRFDFAEVLPGIFKVFDDMDIARGQIPVIVGGGINSHEKLLAALALGAAAVQVGTPFAVTEEGDAHPNFKRVLLDAKPEDIVTFMSVAGLPARAVNTPWLANYLKRESKLQSVAKADPKRCAIGLHCLTHCGLRDGLKKAGQFCIDSQLVAALKGDLNKGLFFRGSESLPFGRAIRSVQELIDYLLTGVKPDLGGAAA</sequence>
<name>A0A119CYE8_THIDE</name>
<evidence type="ECO:0000313" key="4">
    <source>
        <dbReference type="EMBL" id="KVW99689.1"/>
    </source>
</evidence>
<dbReference type="Gene3D" id="3.20.20.70">
    <property type="entry name" value="Aldolase class I"/>
    <property type="match status" value="1"/>
</dbReference>
<dbReference type="PANTHER" id="PTHR32332">
    <property type="entry name" value="2-NITROPROPANE DIOXYGENASE"/>
    <property type="match status" value="1"/>
</dbReference>
<dbReference type="RefSeq" id="WP_059750860.1">
    <property type="nucleotide sequence ID" value="NZ_LDUG01000002.1"/>
</dbReference>
<dbReference type="SUPFAM" id="SSF51412">
    <property type="entry name" value="Inosine monophosphate dehydrogenase (IMPDH)"/>
    <property type="match status" value="1"/>
</dbReference>
<dbReference type="OrthoDB" id="9778912at2"/>
<dbReference type="GO" id="GO:0051213">
    <property type="term" value="F:dioxygenase activity"/>
    <property type="evidence" value="ECO:0007669"/>
    <property type="project" value="UniProtKB-KW"/>
</dbReference>